<dbReference type="Gene3D" id="3.10.105.10">
    <property type="entry name" value="Dipeptide-binding Protein, Domain 3"/>
    <property type="match status" value="1"/>
</dbReference>
<dbReference type="SUPFAM" id="SSF53850">
    <property type="entry name" value="Periplasmic binding protein-like II"/>
    <property type="match status" value="1"/>
</dbReference>
<dbReference type="InterPro" id="IPR039424">
    <property type="entry name" value="SBP_5"/>
</dbReference>
<dbReference type="InterPro" id="IPR030678">
    <property type="entry name" value="Peptide/Ni-bd"/>
</dbReference>
<protein>
    <submittedName>
        <fullName evidence="4">ABC transporter substrate-binding protein</fullName>
    </submittedName>
</protein>
<dbReference type="InterPro" id="IPR000914">
    <property type="entry name" value="SBP_5_dom"/>
</dbReference>
<evidence type="ECO:0000256" key="1">
    <source>
        <dbReference type="ARBA" id="ARBA00022729"/>
    </source>
</evidence>
<dbReference type="PIRSF" id="PIRSF002741">
    <property type="entry name" value="MppA"/>
    <property type="match status" value="1"/>
</dbReference>
<dbReference type="Pfam" id="PF00496">
    <property type="entry name" value="SBP_bac_5"/>
    <property type="match status" value="1"/>
</dbReference>
<feature type="signal peptide" evidence="2">
    <location>
        <begin position="1"/>
        <end position="22"/>
    </location>
</feature>
<evidence type="ECO:0000256" key="2">
    <source>
        <dbReference type="SAM" id="SignalP"/>
    </source>
</evidence>
<sequence>MFPVLSRTTSLTRAVVASVAVAALLSTAACSSSDPASEASSSSRNEELSIAVQAQPASLDPAQLAEGQQSYIWASIFDTLLMVDKDNKIRANAAESWEYSDDLRTLTLKLRSDLKFSSGDAVTSKDVAATLERTRTTPGQQQPKLAKVSSISAPDASTVVIQLSAPEPSLLNYLAQATGVIGDADTLASETTKLRPTGSGPYVLSDKTVDGTEYVMERRDDYWNASVYPFKTVKVKVIQDRTAQYNALQAGEVKAALIQAPQRKQAEGAGFTVKEVQATAALVLVLADRKGELVPALGNVKVREAINMAFDREQVVKALLNGLGKPTVQVFDPNSGAYDPGLEDAYSFDPAKARKLLAEAGYADGFSMTMPSTVISQSFEPVITQALADIGVKVTWEPVPPQNTASSIASKKYPAVLWFYGLNSAGRQVGDMYAPEAFLNPFKWQDPEFDTLLQSIATEPDDTARDALYKKVNEYTVKQALNAPIAYVGTLWATAPGIDFLPTGVVLPTVRDFGLSGK</sequence>
<gene>
    <name evidence="4" type="ORF">V3C41_19815</name>
</gene>
<dbReference type="PROSITE" id="PS51257">
    <property type="entry name" value="PROKAR_LIPOPROTEIN"/>
    <property type="match status" value="1"/>
</dbReference>
<dbReference type="Proteomes" id="UP001448614">
    <property type="component" value="Unassembled WGS sequence"/>
</dbReference>
<name>A0ABV0GXI7_PAENI</name>
<keyword evidence="1 2" id="KW-0732">Signal</keyword>
<feature type="chain" id="PRO_5045923968" evidence="2">
    <location>
        <begin position="23"/>
        <end position="518"/>
    </location>
</feature>
<dbReference type="Gene3D" id="3.40.190.10">
    <property type="entry name" value="Periplasmic binding protein-like II"/>
    <property type="match status" value="1"/>
</dbReference>
<keyword evidence="5" id="KW-1185">Reference proteome</keyword>
<reference evidence="4 5" key="1">
    <citation type="journal article" date="2024" name="Appl. Microbiol. Biotechnol.">
        <title>Biosynthetic gene clusters with biotechnological applications in novel Antarctic isolates from Actinomycetota.</title>
        <authorList>
            <person name="Bruna P."/>
            <person name="Nunez-Montero K."/>
            <person name="Contreras M.J."/>
            <person name="Leal K."/>
            <person name="Garcia M."/>
            <person name="Abanto M."/>
            <person name="Barrientos L."/>
        </authorList>
    </citation>
    <scope>NUCLEOTIDE SEQUENCE [LARGE SCALE GENOMIC DNA]</scope>
    <source>
        <strain evidence="4 5">Se16.17</strain>
    </source>
</reference>
<feature type="domain" description="Solute-binding protein family 5" evidence="3">
    <location>
        <begin position="89"/>
        <end position="420"/>
    </location>
</feature>
<dbReference type="PANTHER" id="PTHR30290">
    <property type="entry name" value="PERIPLASMIC BINDING COMPONENT OF ABC TRANSPORTER"/>
    <property type="match status" value="1"/>
</dbReference>
<dbReference type="RefSeq" id="WP_051421495.1">
    <property type="nucleotide sequence ID" value="NZ_JBBMFV010000004.1"/>
</dbReference>
<evidence type="ECO:0000313" key="5">
    <source>
        <dbReference type="Proteomes" id="UP001448614"/>
    </source>
</evidence>
<accession>A0ABV0GXI7</accession>
<evidence type="ECO:0000313" key="4">
    <source>
        <dbReference type="EMBL" id="MEO3943325.1"/>
    </source>
</evidence>
<proteinExistence type="predicted"/>
<organism evidence="4 5">
    <name type="scientific">Paenarthrobacter nicotinovorans</name>
    <name type="common">Arthrobacter nicotinovorans</name>
    <dbReference type="NCBI Taxonomy" id="29320"/>
    <lineage>
        <taxon>Bacteria</taxon>
        <taxon>Bacillati</taxon>
        <taxon>Actinomycetota</taxon>
        <taxon>Actinomycetes</taxon>
        <taxon>Micrococcales</taxon>
        <taxon>Micrococcaceae</taxon>
        <taxon>Paenarthrobacter</taxon>
    </lineage>
</organism>
<dbReference type="EMBL" id="JBBMFV010000004">
    <property type="protein sequence ID" value="MEO3943325.1"/>
    <property type="molecule type" value="Genomic_DNA"/>
</dbReference>
<evidence type="ECO:0000259" key="3">
    <source>
        <dbReference type="Pfam" id="PF00496"/>
    </source>
</evidence>
<comment type="caution">
    <text evidence="4">The sequence shown here is derived from an EMBL/GenBank/DDBJ whole genome shotgun (WGS) entry which is preliminary data.</text>
</comment>
<dbReference type="PANTHER" id="PTHR30290:SF38">
    <property type="entry name" value="D,D-DIPEPTIDE-BINDING PERIPLASMIC PROTEIN DDPA-RELATED"/>
    <property type="match status" value="1"/>
</dbReference>